<feature type="compositionally biased region" description="Basic and acidic residues" evidence="1">
    <location>
        <begin position="43"/>
        <end position="53"/>
    </location>
</feature>
<gene>
    <name evidence="2" type="ORF">BPOR_0372g00130</name>
</gene>
<dbReference type="AlphaFoldDB" id="A0A4Z1KSF1"/>
<evidence type="ECO:0000313" key="3">
    <source>
        <dbReference type="Proteomes" id="UP000297280"/>
    </source>
</evidence>
<comment type="caution">
    <text evidence="2">The sequence shown here is derived from an EMBL/GenBank/DDBJ whole genome shotgun (WGS) entry which is preliminary data.</text>
</comment>
<evidence type="ECO:0000256" key="1">
    <source>
        <dbReference type="SAM" id="MobiDB-lite"/>
    </source>
</evidence>
<dbReference type="EMBL" id="PQXO01000371">
    <property type="protein sequence ID" value="TGO85709.1"/>
    <property type="molecule type" value="Genomic_DNA"/>
</dbReference>
<proteinExistence type="predicted"/>
<sequence>MTRRTSTSSLTAAASACQAGDEDIEEGDNGIDDTGENGSDSVDDGHETGTDGAEHACDLWGMLVCI</sequence>
<accession>A0A4Z1KSF1</accession>
<dbReference type="Proteomes" id="UP000297280">
    <property type="component" value="Unassembled WGS sequence"/>
</dbReference>
<keyword evidence="3" id="KW-1185">Reference proteome</keyword>
<feature type="compositionally biased region" description="Low complexity" evidence="1">
    <location>
        <begin position="1"/>
        <end position="16"/>
    </location>
</feature>
<feature type="region of interest" description="Disordered" evidence="1">
    <location>
        <begin position="1"/>
        <end position="53"/>
    </location>
</feature>
<organism evidence="2 3">
    <name type="scientific">Botrytis porri</name>
    <dbReference type="NCBI Taxonomy" id="87229"/>
    <lineage>
        <taxon>Eukaryota</taxon>
        <taxon>Fungi</taxon>
        <taxon>Dikarya</taxon>
        <taxon>Ascomycota</taxon>
        <taxon>Pezizomycotina</taxon>
        <taxon>Leotiomycetes</taxon>
        <taxon>Helotiales</taxon>
        <taxon>Sclerotiniaceae</taxon>
        <taxon>Botrytis</taxon>
    </lineage>
</organism>
<name>A0A4Z1KSF1_9HELO</name>
<evidence type="ECO:0000313" key="2">
    <source>
        <dbReference type="EMBL" id="TGO85709.1"/>
    </source>
</evidence>
<dbReference type="PROSITE" id="PS51257">
    <property type="entry name" value="PROKAR_LIPOPROTEIN"/>
    <property type="match status" value="1"/>
</dbReference>
<feature type="compositionally biased region" description="Acidic residues" evidence="1">
    <location>
        <begin position="20"/>
        <end position="35"/>
    </location>
</feature>
<protein>
    <submittedName>
        <fullName evidence="2">Uncharacterized protein</fullName>
    </submittedName>
</protein>
<reference evidence="2 3" key="1">
    <citation type="submission" date="2017-12" db="EMBL/GenBank/DDBJ databases">
        <title>Comparative genomics of Botrytis spp.</title>
        <authorList>
            <person name="Valero-Jimenez C.A."/>
            <person name="Tapia P."/>
            <person name="Veloso J."/>
            <person name="Silva-Moreno E."/>
            <person name="Staats M."/>
            <person name="Valdes J.H."/>
            <person name="Van Kan J.A.L."/>
        </authorList>
    </citation>
    <scope>NUCLEOTIDE SEQUENCE [LARGE SCALE GENOMIC DNA]</scope>
    <source>
        <strain evidence="2 3">MUCL3349</strain>
    </source>
</reference>